<organism evidence="1 2">
    <name type="scientific">Hyalomma asiaticum</name>
    <name type="common">Tick</name>
    <dbReference type="NCBI Taxonomy" id="266040"/>
    <lineage>
        <taxon>Eukaryota</taxon>
        <taxon>Metazoa</taxon>
        <taxon>Ecdysozoa</taxon>
        <taxon>Arthropoda</taxon>
        <taxon>Chelicerata</taxon>
        <taxon>Arachnida</taxon>
        <taxon>Acari</taxon>
        <taxon>Parasitiformes</taxon>
        <taxon>Ixodida</taxon>
        <taxon>Ixodoidea</taxon>
        <taxon>Ixodidae</taxon>
        <taxon>Hyalomminae</taxon>
        <taxon>Hyalomma</taxon>
    </lineage>
</organism>
<dbReference type="EMBL" id="CM023483">
    <property type="protein sequence ID" value="KAH6936468.1"/>
    <property type="molecule type" value="Genomic_DNA"/>
</dbReference>
<evidence type="ECO:0000313" key="1">
    <source>
        <dbReference type="EMBL" id="KAH6936468.1"/>
    </source>
</evidence>
<protein>
    <submittedName>
        <fullName evidence="1">Uncharacterized protein</fullName>
    </submittedName>
</protein>
<evidence type="ECO:0000313" key="2">
    <source>
        <dbReference type="Proteomes" id="UP000821845"/>
    </source>
</evidence>
<dbReference type="Proteomes" id="UP000821845">
    <property type="component" value="Chromosome 3"/>
</dbReference>
<reference evidence="1" key="1">
    <citation type="submission" date="2020-05" db="EMBL/GenBank/DDBJ databases">
        <title>Large-scale comparative analyses of tick genomes elucidate their genetic diversity and vector capacities.</title>
        <authorList>
            <person name="Jia N."/>
            <person name="Wang J."/>
            <person name="Shi W."/>
            <person name="Du L."/>
            <person name="Sun Y."/>
            <person name="Zhan W."/>
            <person name="Jiang J."/>
            <person name="Wang Q."/>
            <person name="Zhang B."/>
            <person name="Ji P."/>
            <person name="Sakyi L.B."/>
            <person name="Cui X."/>
            <person name="Yuan T."/>
            <person name="Jiang B."/>
            <person name="Yang W."/>
            <person name="Lam T.T.-Y."/>
            <person name="Chang Q."/>
            <person name="Ding S."/>
            <person name="Wang X."/>
            <person name="Zhu J."/>
            <person name="Ruan X."/>
            <person name="Zhao L."/>
            <person name="Wei J."/>
            <person name="Que T."/>
            <person name="Du C."/>
            <person name="Cheng J."/>
            <person name="Dai P."/>
            <person name="Han X."/>
            <person name="Huang E."/>
            <person name="Gao Y."/>
            <person name="Liu J."/>
            <person name="Shao H."/>
            <person name="Ye R."/>
            <person name="Li L."/>
            <person name="Wei W."/>
            <person name="Wang X."/>
            <person name="Wang C."/>
            <person name="Yang T."/>
            <person name="Huo Q."/>
            <person name="Li W."/>
            <person name="Guo W."/>
            <person name="Chen H."/>
            <person name="Zhou L."/>
            <person name="Ni X."/>
            <person name="Tian J."/>
            <person name="Zhou Y."/>
            <person name="Sheng Y."/>
            <person name="Liu T."/>
            <person name="Pan Y."/>
            <person name="Xia L."/>
            <person name="Li J."/>
            <person name="Zhao F."/>
            <person name="Cao W."/>
        </authorList>
    </citation>
    <scope>NUCLEOTIDE SEQUENCE</scope>
    <source>
        <strain evidence="1">Hyas-2018</strain>
    </source>
</reference>
<name>A0ACB7SRQ5_HYAAI</name>
<comment type="caution">
    <text evidence="1">The sequence shown here is derived from an EMBL/GenBank/DDBJ whole genome shotgun (WGS) entry which is preliminary data.</text>
</comment>
<gene>
    <name evidence="1" type="ORF">HPB50_017853</name>
</gene>
<sequence>MMTAFLNQRQGFVVVKKDRYSSVHYEYLDGEVQDNSTSRMKHEAITGSASAASNDDQDESVSDGETYHECVAITSSRPYIQFTIGGEHQEREEHSLKDIDIQETSFPRSQLVRKGEPRSYAKSQREGYRVSGIAEAKSTEQTYDSEVVQLWTSCSCRSRKH</sequence>
<proteinExistence type="predicted"/>
<accession>A0ACB7SRQ5</accession>
<keyword evidence="2" id="KW-1185">Reference proteome</keyword>